<comment type="caution">
    <text evidence="5">The sequence shown here is derived from an EMBL/GenBank/DDBJ whole genome shotgun (WGS) entry which is preliminary data.</text>
</comment>
<accession>A0AAV4HC97</accession>
<keyword evidence="6" id="KW-1185">Reference proteome</keyword>
<name>A0AAV4HC97_9GAST</name>
<evidence type="ECO:0000256" key="1">
    <source>
        <dbReference type="ARBA" id="ARBA00004123"/>
    </source>
</evidence>
<reference evidence="5 6" key="1">
    <citation type="journal article" date="2021" name="Elife">
        <title>Chloroplast acquisition without the gene transfer in kleptoplastic sea slugs, Plakobranchus ocellatus.</title>
        <authorList>
            <person name="Maeda T."/>
            <person name="Takahashi S."/>
            <person name="Yoshida T."/>
            <person name="Shimamura S."/>
            <person name="Takaki Y."/>
            <person name="Nagai Y."/>
            <person name="Toyoda A."/>
            <person name="Suzuki Y."/>
            <person name="Arimoto A."/>
            <person name="Ishii H."/>
            <person name="Satoh N."/>
            <person name="Nishiyama T."/>
            <person name="Hasebe M."/>
            <person name="Maruyama T."/>
            <person name="Minagawa J."/>
            <person name="Obokata J."/>
            <person name="Shigenobu S."/>
        </authorList>
    </citation>
    <scope>NUCLEOTIDE SEQUENCE [LARGE SCALE GENOMIC DNA]</scope>
</reference>
<dbReference type="EMBL" id="BMAT01005544">
    <property type="protein sequence ID" value="GFR95329.1"/>
    <property type="molecule type" value="Genomic_DNA"/>
</dbReference>
<dbReference type="Gene3D" id="3.30.70.330">
    <property type="match status" value="1"/>
</dbReference>
<dbReference type="Pfam" id="PF00076">
    <property type="entry name" value="RRM_1"/>
    <property type="match status" value="1"/>
</dbReference>
<dbReference type="InterPro" id="IPR012677">
    <property type="entry name" value="Nucleotide-bd_a/b_plait_sf"/>
</dbReference>
<dbReference type="PROSITE" id="PS50102">
    <property type="entry name" value="RRM"/>
    <property type="match status" value="1"/>
</dbReference>
<dbReference type="SMART" id="SM00360">
    <property type="entry name" value="RRM"/>
    <property type="match status" value="1"/>
</dbReference>
<dbReference type="GO" id="GO:0005654">
    <property type="term" value="C:nucleoplasm"/>
    <property type="evidence" value="ECO:0007669"/>
    <property type="project" value="TreeGrafter"/>
</dbReference>
<dbReference type="AlphaFoldDB" id="A0AAV4HC97"/>
<protein>
    <submittedName>
        <fullName evidence="5">SRA stem-loop-interacting RNA-binding protein, mitochondrial</fullName>
    </submittedName>
</protein>
<dbReference type="PANTHER" id="PTHR48033:SF10">
    <property type="entry name" value="RNA-BINDING PROTEIN SQUID"/>
    <property type="match status" value="1"/>
</dbReference>
<gene>
    <name evidence="5" type="ORF">ElyMa_002690200</name>
</gene>
<dbReference type="PANTHER" id="PTHR48033">
    <property type="entry name" value="RNA-BINDING (RRM/RBD/RNP MOTIFS) FAMILY PROTEIN"/>
    <property type="match status" value="1"/>
</dbReference>
<dbReference type="InterPro" id="IPR035979">
    <property type="entry name" value="RBD_domain_sf"/>
</dbReference>
<organism evidence="5 6">
    <name type="scientific">Elysia marginata</name>
    <dbReference type="NCBI Taxonomy" id="1093978"/>
    <lineage>
        <taxon>Eukaryota</taxon>
        <taxon>Metazoa</taxon>
        <taxon>Spiralia</taxon>
        <taxon>Lophotrochozoa</taxon>
        <taxon>Mollusca</taxon>
        <taxon>Gastropoda</taxon>
        <taxon>Heterobranchia</taxon>
        <taxon>Euthyneura</taxon>
        <taxon>Panpulmonata</taxon>
        <taxon>Sacoglossa</taxon>
        <taxon>Placobranchoidea</taxon>
        <taxon>Plakobranchidae</taxon>
        <taxon>Elysia</taxon>
    </lineage>
</organism>
<dbReference type="GO" id="GO:0003723">
    <property type="term" value="F:RNA binding"/>
    <property type="evidence" value="ECO:0007669"/>
    <property type="project" value="UniProtKB-UniRule"/>
</dbReference>
<proteinExistence type="predicted"/>
<comment type="subcellular location">
    <subcellularLocation>
        <location evidence="1">Nucleus</location>
    </subcellularLocation>
</comment>
<dbReference type="Proteomes" id="UP000762676">
    <property type="component" value="Unassembled WGS sequence"/>
</dbReference>
<dbReference type="SUPFAM" id="SSF54928">
    <property type="entry name" value="RNA-binding domain, RBD"/>
    <property type="match status" value="1"/>
</dbReference>
<dbReference type="GO" id="GO:0000785">
    <property type="term" value="C:chromatin"/>
    <property type="evidence" value="ECO:0007669"/>
    <property type="project" value="TreeGrafter"/>
</dbReference>
<dbReference type="InterPro" id="IPR000504">
    <property type="entry name" value="RRM_dom"/>
</dbReference>
<evidence type="ECO:0000256" key="3">
    <source>
        <dbReference type="PROSITE-ProRule" id="PRU00176"/>
    </source>
</evidence>
<evidence type="ECO:0000313" key="6">
    <source>
        <dbReference type="Proteomes" id="UP000762676"/>
    </source>
</evidence>
<keyword evidence="2" id="KW-0539">Nucleus</keyword>
<sequence length="94" mass="10783">MSRVQLVVKNIGWACMKSDLRSYFRKFGTVLDIRIPMNYDTGFNRNIAFVYVKEGFSSDLLSGYHVIDGQEVTIKTQEGRKPFRTDVNPSDLNS</sequence>
<feature type="domain" description="RRM" evidence="4">
    <location>
        <begin position="4"/>
        <end position="79"/>
    </location>
</feature>
<evidence type="ECO:0000256" key="2">
    <source>
        <dbReference type="ARBA" id="ARBA00023242"/>
    </source>
</evidence>
<evidence type="ECO:0000313" key="5">
    <source>
        <dbReference type="EMBL" id="GFR95329.1"/>
    </source>
</evidence>
<evidence type="ECO:0000259" key="4">
    <source>
        <dbReference type="PROSITE" id="PS50102"/>
    </source>
</evidence>
<dbReference type="GO" id="GO:0010468">
    <property type="term" value="P:regulation of gene expression"/>
    <property type="evidence" value="ECO:0007669"/>
    <property type="project" value="TreeGrafter"/>
</dbReference>
<keyword evidence="3" id="KW-0694">RNA-binding</keyword>